<evidence type="ECO:0000313" key="2">
    <source>
        <dbReference type="EMBL" id="MCY6960337.1"/>
    </source>
</evidence>
<comment type="caution">
    <text evidence="2">The sequence shown here is derived from an EMBL/GenBank/DDBJ whole genome shotgun (WGS) entry which is preliminary data.</text>
</comment>
<protein>
    <submittedName>
        <fullName evidence="2">Septum formation initiator family protein</fullName>
    </submittedName>
</protein>
<proteinExistence type="predicted"/>
<name>A0ABT4DDG6_9CLOT</name>
<dbReference type="EMBL" id="JAPQFJ010000025">
    <property type="protein sequence ID" value="MCY6960337.1"/>
    <property type="molecule type" value="Genomic_DNA"/>
</dbReference>
<accession>A0ABT4DDG6</accession>
<evidence type="ECO:0000313" key="3">
    <source>
        <dbReference type="Proteomes" id="UP001144612"/>
    </source>
</evidence>
<dbReference type="RefSeq" id="WP_268062774.1">
    <property type="nucleotide sequence ID" value="NZ_JAPQFJ010000025.1"/>
</dbReference>
<dbReference type="Proteomes" id="UP001144612">
    <property type="component" value="Unassembled WGS sequence"/>
</dbReference>
<dbReference type="Pfam" id="PF04977">
    <property type="entry name" value="DivIC"/>
    <property type="match status" value="1"/>
</dbReference>
<sequence length="90" mass="10775">MRKKFKFKNILICCILIYIGYTLVSQQVTIRNKKVQLEKLNIELKEATKENQSLLDKTKMSKTYRYVEKLARERLDYIKQGENAVMQKKD</sequence>
<feature type="coiled-coil region" evidence="1">
    <location>
        <begin position="30"/>
        <end position="57"/>
    </location>
</feature>
<gene>
    <name evidence="2" type="ORF">OW729_17095</name>
</gene>
<reference evidence="2" key="1">
    <citation type="submission" date="2022-12" db="EMBL/GenBank/DDBJ databases">
        <title>Clostridium sp. nov., isolated from industrial wastewater.</title>
        <authorList>
            <person name="Jiayan W."/>
        </authorList>
    </citation>
    <scope>NUCLEOTIDE SEQUENCE</scope>
    <source>
        <strain evidence="2">ZC22-4</strain>
    </source>
</reference>
<keyword evidence="1" id="KW-0175">Coiled coil</keyword>
<evidence type="ECO:0000256" key="1">
    <source>
        <dbReference type="SAM" id="Coils"/>
    </source>
</evidence>
<keyword evidence="3" id="KW-1185">Reference proteome</keyword>
<dbReference type="InterPro" id="IPR007060">
    <property type="entry name" value="FtsL/DivIC"/>
</dbReference>
<organism evidence="2 3">
    <name type="scientific">Clostridium brassicae</name>
    <dbReference type="NCBI Taxonomy" id="2999072"/>
    <lineage>
        <taxon>Bacteria</taxon>
        <taxon>Bacillati</taxon>
        <taxon>Bacillota</taxon>
        <taxon>Clostridia</taxon>
        <taxon>Eubacteriales</taxon>
        <taxon>Clostridiaceae</taxon>
        <taxon>Clostridium</taxon>
    </lineage>
</organism>